<dbReference type="AlphaFoldDB" id="A0A494TMT4"/>
<dbReference type="InterPro" id="IPR001347">
    <property type="entry name" value="SIS_dom"/>
</dbReference>
<gene>
    <name evidence="10" type="primary">gmhA</name>
    <name evidence="12" type="ORF">D3Y57_15785</name>
</gene>
<dbReference type="GO" id="GO:0005975">
    <property type="term" value="P:carbohydrate metabolic process"/>
    <property type="evidence" value="ECO:0007669"/>
    <property type="project" value="UniProtKB-UniRule"/>
</dbReference>
<dbReference type="InterPro" id="IPR035461">
    <property type="entry name" value="GmhA/DiaA"/>
</dbReference>
<dbReference type="GO" id="GO:0005737">
    <property type="term" value="C:cytoplasm"/>
    <property type="evidence" value="ECO:0007669"/>
    <property type="project" value="UniProtKB-SubCell"/>
</dbReference>
<dbReference type="UniPathway" id="UPA00041">
    <property type="reaction ID" value="UER00436"/>
</dbReference>
<keyword evidence="9 10" id="KW-0119">Carbohydrate metabolism</keyword>
<comment type="similarity">
    <text evidence="4 10">Belongs to the SIS family. GmhA subfamily.</text>
</comment>
<dbReference type="CDD" id="cd05006">
    <property type="entry name" value="SIS_GmhA"/>
    <property type="match status" value="1"/>
</dbReference>
<keyword evidence="7 10" id="KW-0862">Zinc</keyword>
<reference evidence="12 13" key="1">
    <citation type="submission" date="2018-09" db="EMBL/GenBank/DDBJ databases">
        <title>Sphingomonas peninsula sp. nov., isolated from fildes peninsula, Antarctic soil.</title>
        <authorList>
            <person name="Yingchao G."/>
        </authorList>
    </citation>
    <scope>NUCLEOTIDE SEQUENCE [LARGE SCALE GENOMIC DNA]</scope>
    <source>
        <strain evidence="12 13">YZ-8</strain>
    </source>
</reference>
<keyword evidence="8 10" id="KW-0413">Isomerase</keyword>
<feature type="binding site" evidence="10">
    <location>
        <position position="63"/>
    </location>
    <ligand>
        <name>Zn(2+)</name>
        <dbReference type="ChEBI" id="CHEBI:29105"/>
    </ligand>
</feature>
<comment type="cofactor">
    <cofactor evidence="10">
        <name>Zn(2+)</name>
        <dbReference type="ChEBI" id="CHEBI:29105"/>
    </cofactor>
    <text evidence="10">Binds 1 zinc ion per subunit.</text>
</comment>
<feature type="binding site" evidence="10">
    <location>
        <position position="63"/>
    </location>
    <ligand>
        <name>substrate</name>
    </ligand>
</feature>
<evidence type="ECO:0000256" key="1">
    <source>
        <dbReference type="ARBA" id="ARBA00000348"/>
    </source>
</evidence>
<dbReference type="InterPro" id="IPR050099">
    <property type="entry name" value="SIS_GmhA/DiaA_subfam"/>
</dbReference>
<keyword evidence="13" id="KW-1185">Reference proteome</keyword>
<keyword evidence="6 10" id="KW-0479">Metal-binding</keyword>
<dbReference type="PANTHER" id="PTHR30390:SF6">
    <property type="entry name" value="DNAA INITIATOR-ASSOCIATING PROTEIN DIAA"/>
    <property type="match status" value="1"/>
</dbReference>
<evidence type="ECO:0000313" key="12">
    <source>
        <dbReference type="EMBL" id="AYJ87126.1"/>
    </source>
</evidence>
<feature type="binding site" evidence="10">
    <location>
        <begin position="92"/>
        <end position="93"/>
    </location>
    <ligand>
        <name>substrate</name>
    </ligand>
</feature>
<name>A0A494TMT4_SPHPE</name>
<evidence type="ECO:0000256" key="7">
    <source>
        <dbReference type="ARBA" id="ARBA00022833"/>
    </source>
</evidence>
<dbReference type="PROSITE" id="PS51464">
    <property type="entry name" value="SIS"/>
    <property type="match status" value="1"/>
</dbReference>
<dbReference type="EMBL" id="CP032829">
    <property type="protein sequence ID" value="AYJ87126.1"/>
    <property type="molecule type" value="Genomic_DNA"/>
</dbReference>
<dbReference type="Gene3D" id="3.40.50.10490">
    <property type="entry name" value="Glucose-6-phosphate isomerase like protein, domain 1"/>
    <property type="match status" value="1"/>
</dbReference>
<feature type="binding site" evidence="10">
    <location>
        <position position="178"/>
    </location>
    <ligand>
        <name>Zn(2+)</name>
        <dbReference type="ChEBI" id="CHEBI:29105"/>
    </ligand>
</feature>
<evidence type="ECO:0000256" key="5">
    <source>
        <dbReference type="ARBA" id="ARBA00022490"/>
    </source>
</evidence>
<dbReference type="KEGG" id="spha:D3Y57_15785"/>
<accession>A0A494TMT4</accession>
<dbReference type="HAMAP" id="MF_00067">
    <property type="entry name" value="GmhA"/>
    <property type="match status" value="1"/>
</dbReference>
<evidence type="ECO:0000256" key="10">
    <source>
        <dbReference type="HAMAP-Rule" id="MF_00067"/>
    </source>
</evidence>
<comment type="subunit">
    <text evidence="10">Homotetramer.</text>
</comment>
<dbReference type="EC" id="5.3.1.28" evidence="10"/>
<comment type="catalytic activity">
    <reaction evidence="1 10">
        <text>2 D-sedoheptulose 7-phosphate = D-glycero-alpha-D-manno-heptose 7-phosphate + D-glycero-beta-D-manno-heptose 7-phosphate</text>
        <dbReference type="Rhea" id="RHEA:27489"/>
        <dbReference type="ChEBI" id="CHEBI:57483"/>
        <dbReference type="ChEBI" id="CHEBI:60203"/>
        <dbReference type="ChEBI" id="CHEBI:60204"/>
        <dbReference type="EC" id="5.3.1.28"/>
    </reaction>
</comment>
<dbReference type="GO" id="GO:0097367">
    <property type="term" value="F:carbohydrate derivative binding"/>
    <property type="evidence" value="ECO:0007669"/>
    <property type="project" value="InterPro"/>
</dbReference>
<protein>
    <recommendedName>
        <fullName evidence="10">Phosphoheptose isomerase</fullName>
        <ecNumber evidence="10">5.3.1.28</ecNumber>
    </recommendedName>
    <alternativeName>
        <fullName evidence="10">Sedoheptulose 7-phosphate isomerase</fullName>
    </alternativeName>
</protein>
<dbReference type="PANTHER" id="PTHR30390">
    <property type="entry name" value="SEDOHEPTULOSE 7-PHOSPHATE ISOMERASE / DNAA INITIATOR-ASSOCIATING FACTOR FOR REPLICATION INITIATION"/>
    <property type="match status" value="1"/>
</dbReference>
<dbReference type="GO" id="GO:0008270">
    <property type="term" value="F:zinc ion binding"/>
    <property type="evidence" value="ECO:0007669"/>
    <property type="project" value="UniProtKB-UniRule"/>
</dbReference>
<dbReference type="GO" id="GO:0008968">
    <property type="term" value="F:D-sedoheptulose 7-phosphate isomerase activity"/>
    <property type="evidence" value="ECO:0007669"/>
    <property type="project" value="UniProtKB-UniRule"/>
</dbReference>
<feature type="binding site" evidence="10">
    <location>
        <begin position="118"/>
        <end position="120"/>
    </location>
    <ligand>
        <name>substrate</name>
    </ligand>
</feature>
<feature type="domain" description="SIS" evidence="11">
    <location>
        <begin position="35"/>
        <end position="190"/>
    </location>
</feature>
<feature type="binding site" evidence="10">
    <location>
        <begin position="50"/>
        <end position="52"/>
    </location>
    <ligand>
        <name>substrate</name>
    </ligand>
</feature>
<dbReference type="GO" id="GO:2001061">
    <property type="term" value="P:D-glycero-D-manno-heptose 7-phosphate biosynthetic process"/>
    <property type="evidence" value="ECO:0007669"/>
    <property type="project" value="UniProtKB-UniPathway"/>
</dbReference>
<evidence type="ECO:0000256" key="2">
    <source>
        <dbReference type="ARBA" id="ARBA00003172"/>
    </source>
</evidence>
<evidence type="ECO:0000256" key="4">
    <source>
        <dbReference type="ARBA" id="ARBA00009894"/>
    </source>
</evidence>
<evidence type="ECO:0000259" key="11">
    <source>
        <dbReference type="PROSITE" id="PS51464"/>
    </source>
</evidence>
<evidence type="ECO:0000256" key="9">
    <source>
        <dbReference type="ARBA" id="ARBA00023277"/>
    </source>
</evidence>
<feature type="binding site" evidence="10">
    <location>
        <position position="59"/>
    </location>
    <ligand>
        <name>Zn(2+)</name>
        <dbReference type="ChEBI" id="CHEBI:29105"/>
    </ligand>
</feature>
<comment type="subcellular location">
    <subcellularLocation>
        <location evidence="3 10">Cytoplasm</location>
    </subcellularLocation>
</comment>
<feature type="binding site" evidence="10">
    <location>
        <position position="123"/>
    </location>
    <ligand>
        <name>substrate</name>
    </ligand>
</feature>
<proteinExistence type="inferred from homology"/>
<comment type="pathway">
    <text evidence="10">Carbohydrate biosynthesis; D-glycero-D-manno-heptose 7-phosphate biosynthesis; D-glycero-alpha-D-manno-heptose 7-phosphate and D-glycero-beta-D-manno-heptose 7-phosphate from sedoheptulose 7-phosphate: step 1/1.</text>
</comment>
<dbReference type="InterPro" id="IPR046348">
    <property type="entry name" value="SIS_dom_sf"/>
</dbReference>
<dbReference type="InterPro" id="IPR004515">
    <property type="entry name" value="Phosphoheptose_Isoase"/>
</dbReference>
<dbReference type="RefSeq" id="WP_121154111.1">
    <property type="nucleotide sequence ID" value="NZ_CP032829.1"/>
</dbReference>
<comment type="miscellaneous">
    <text evidence="10">The reaction produces a racemic mixture of D-glycero-alpha-D-manno-heptose 7-phosphate and D-glycero-beta-D-manno-heptose 7-phosphate.</text>
</comment>
<evidence type="ECO:0000313" key="13">
    <source>
        <dbReference type="Proteomes" id="UP000276254"/>
    </source>
</evidence>
<evidence type="ECO:0000256" key="8">
    <source>
        <dbReference type="ARBA" id="ARBA00023235"/>
    </source>
</evidence>
<organism evidence="12 13">
    <name type="scientific">Sphingomonas paeninsulae</name>
    <dbReference type="NCBI Taxonomy" id="2319844"/>
    <lineage>
        <taxon>Bacteria</taxon>
        <taxon>Pseudomonadati</taxon>
        <taxon>Pseudomonadota</taxon>
        <taxon>Alphaproteobacteria</taxon>
        <taxon>Sphingomonadales</taxon>
        <taxon>Sphingomonadaceae</taxon>
        <taxon>Sphingomonas</taxon>
    </lineage>
</organism>
<dbReference type="Proteomes" id="UP000276254">
    <property type="component" value="Chromosome"/>
</dbReference>
<feature type="binding site" evidence="10">
    <location>
        <position position="170"/>
    </location>
    <ligand>
        <name>Zn(2+)</name>
        <dbReference type="ChEBI" id="CHEBI:29105"/>
    </ligand>
</feature>
<dbReference type="SUPFAM" id="SSF53697">
    <property type="entry name" value="SIS domain"/>
    <property type="match status" value="1"/>
</dbReference>
<dbReference type="OrthoDB" id="9810929at2"/>
<evidence type="ECO:0000256" key="6">
    <source>
        <dbReference type="ARBA" id="ARBA00022723"/>
    </source>
</evidence>
<feature type="binding site" evidence="10">
    <location>
        <position position="170"/>
    </location>
    <ligand>
        <name>substrate</name>
    </ligand>
</feature>
<keyword evidence="5 10" id="KW-0963">Cytoplasm</keyword>
<comment type="function">
    <text evidence="2 10">Catalyzes the isomerization of sedoheptulose 7-phosphate in D-glycero-D-manno-heptose 7-phosphate.</text>
</comment>
<evidence type="ECO:0000256" key="3">
    <source>
        <dbReference type="ARBA" id="ARBA00004496"/>
    </source>
</evidence>
<sequence>MAYSIVDDVAIAIAELRRALTPEFAATIVPSAEALAEALQAGKKILIMGNGGSAADAQHIAAELVGRFKIERRGLAAIALTTDSSVLTAWSNDYAYETVFSRQVEALAQPDDVVWGISTSGNSTNVMRAFEAAHAIGATTLGLLGRSGGKLAAMSDFSIVVPLEHTDQIQSAHQIVYHAICAYLDTVFQPADA</sequence>
<dbReference type="Pfam" id="PF13580">
    <property type="entry name" value="SIS_2"/>
    <property type="match status" value="1"/>
</dbReference>